<dbReference type="AlphaFoldDB" id="A0A1G7FVM2"/>
<protein>
    <submittedName>
        <fullName evidence="1">Uncharacterized protein</fullName>
    </submittedName>
</protein>
<dbReference type="Proteomes" id="UP000199072">
    <property type="component" value="Unassembled WGS sequence"/>
</dbReference>
<dbReference type="RefSeq" id="WP_091151672.1">
    <property type="nucleotide sequence ID" value="NZ_FNAI01000009.1"/>
</dbReference>
<evidence type="ECO:0000313" key="1">
    <source>
        <dbReference type="EMBL" id="SDE79950.1"/>
    </source>
</evidence>
<organism evidence="1 2">
    <name type="scientific">Mucilaginibacter pineti</name>
    <dbReference type="NCBI Taxonomy" id="1391627"/>
    <lineage>
        <taxon>Bacteria</taxon>
        <taxon>Pseudomonadati</taxon>
        <taxon>Bacteroidota</taxon>
        <taxon>Sphingobacteriia</taxon>
        <taxon>Sphingobacteriales</taxon>
        <taxon>Sphingobacteriaceae</taxon>
        <taxon>Mucilaginibacter</taxon>
    </lineage>
</organism>
<name>A0A1G7FVM2_9SPHI</name>
<evidence type="ECO:0000313" key="2">
    <source>
        <dbReference type="Proteomes" id="UP000199072"/>
    </source>
</evidence>
<dbReference type="EMBL" id="FNAI01000009">
    <property type="protein sequence ID" value="SDE79950.1"/>
    <property type="molecule type" value="Genomic_DNA"/>
</dbReference>
<sequence length="194" mass="22767">MKECNNIYCIFDELEKRKAMFLGNGYTFQSLESFTTGYLLAANKQQLEQPDTPNFGYFSTWLLGHIDENYGLAGGFFWQISNRNLNDDIKAFDDFFYLLRVFKTSVINTKSTVFNSQARNFSIDGSVKRFIDQNPDEPPKVPYSVRWISITYSTTIWIEFLDENNKVFNETWYLNPKEAKDALEKEFGGYLRMF</sequence>
<gene>
    <name evidence="1" type="ORF">SAMN05216464_109237</name>
</gene>
<keyword evidence="2" id="KW-1185">Reference proteome</keyword>
<proteinExistence type="predicted"/>
<accession>A0A1G7FVM2</accession>
<reference evidence="1 2" key="1">
    <citation type="submission" date="2016-10" db="EMBL/GenBank/DDBJ databases">
        <authorList>
            <person name="de Groot N.N."/>
        </authorList>
    </citation>
    <scope>NUCLEOTIDE SEQUENCE [LARGE SCALE GENOMIC DNA]</scope>
    <source>
        <strain evidence="1 2">47C3B</strain>
    </source>
</reference>
<dbReference type="OrthoDB" id="1494371at2"/>